<keyword evidence="1" id="KW-0472">Membrane</keyword>
<proteinExistence type="predicted"/>
<keyword evidence="1" id="KW-0812">Transmembrane</keyword>
<keyword evidence="3" id="KW-1185">Reference proteome</keyword>
<dbReference type="EMBL" id="RWJN01000004">
    <property type="protein sequence ID" value="TCD71616.1"/>
    <property type="molecule type" value="Genomic_DNA"/>
</dbReference>
<reference evidence="2 3" key="1">
    <citation type="submission" date="2018-11" db="EMBL/GenBank/DDBJ databases">
        <title>Genome assembly of Steccherinum ochraceum LE-BIN_3174, the white-rot fungus of the Steccherinaceae family (The Residual Polyporoid clade, Polyporales, Basidiomycota).</title>
        <authorList>
            <person name="Fedorova T.V."/>
            <person name="Glazunova O.A."/>
            <person name="Landesman E.O."/>
            <person name="Moiseenko K.V."/>
            <person name="Psurtseva N.V."/>
            <person name="Savinova O.S."/>
            <person name="Shakhova N.V."/>
            <person name="Tyazhelova T.V."/>
            <person name="Vasina D.V."/>
        </authorList>
    </citation>
    <scope>NUCLEOTIDE SEQUENCE [LARGE SCALE GENOMIC DNA]</scope>
    <source>
        <strain evidence="2 3">LE-BIN_3174</strain>
    </source>
</reference>
<feature type="transmembrane region" description="Helical" evidence="1">
    <location>
        <begin position="93"/>
        <end position="113"/>
    </location>
</feature>
<keyword evidence="1" id="KW-1133">Transmembrane helix</keyword>
<accession>A0A4R0RUC1</accession>
<evidence type="ECO:0000256" key="1">
    <source>
        <dbReference type="SAM" id="Phobius"/>
    </source>
</evidence>
<evidence type="ECO:0000313" key="2">
    <source>
        <dbReference type="EMBL" id="TCD71616.1"/>
    </source>
</evidence>
<feature type="transmembrane region" description="Helical" evidence="1">
    <location>
        <begin position="225"/>
        <end position="242"/>
    </location>
</feature>
<dbReference type="OrthoDB" id="3038990at2759"/>
<dbReference type="Proteomes" id="UP000292702">
    <property type="component" value="Unassembled WGS sequence"/>
</dbReference>
<feature type="transmembrane region" description="Helical" evidence="1">
    <location>
        <begin position="125"/>
        <end position="147"/>
    </location>
</feature>
<feature type="transmembrane region" description="Helical" evidence="1">
    <location>
        <begin position="61"/>
        <end position="81"/>
    </location>
</feature>
<feature type="transmembrane region" description="Helical" evidence="1">
    <location>
        <begin position="20"/>
        <end position="40"/>
    </location>
</feature>
<evidence type="ECO:0000313" key="3">
    <source>
        <dbReference type="Proteomes" id="UP000292702"/>
    </source>
</evidence>
<feature type="transmembrane region" description="Helical" evidence="1">
    <location>
        <begin position="167"/>
        <end position="191"/>
    </location>
</feature>
<sequence length="352" mass="38524">MSVPPLPNPLTPLAWLPPDIAFQFEVSRYIAAVTAGAWFWDIVMALKDEIRLFRRQIRAPDVVYIFARVGVGCFVLTSFIFDVAPVGNCESFVKAIGWIGALAIPLNSLLFLFRIHAIFEGRRDIVGLFTFFWVAVVACSLTAPFSLDGIRIGETMYCTFGRVRPYGSAGIVTSAINDTLVFLAITIKLILNTPAKNSSERMRTLFSGKGMGNISRAVMQGGQQYYLTAAALNIIAATAILAPSVPVAYGNVLAVPNGALQNAMAALVYRQLKLGYLRDVGATDMPPKTLTLRFSTSALPTDTTRSHREESRPRVALELNERMEGYRHHVDEPSPILVGKGSGWNLKPGEIV</sequence>
<dbReference type="AlphaFoldDB" id="A0A4R0RUC1"/>
<protein>
    <submittedName>
        <fullName evidence="2">Uncharacterized protein</fullName>
    </submittedName>
</protein>
<comment type="caution">
    <text evidence="2">The sequence shown here is derived from an EMBL/GenBank/DDBJ whole genome shotgun (WGS) entry which is preliminary data.</text>
</comment>
<gene>
    <name evidence="2" type="ORF">EIP91_007363</name>
</gene>
<dbReference type="STRING" id="92696.A0A4R0RUC1"/>
<name>A0A4R0RUC1_9APHY</name>
<organism evidence="2 3">
    <name type="scientific">Steccherinum ochraceum</name>
    <dbReference type="NCBI Taxonomy" id="92696"/>
    <lineage>
        <taxon>Eukaryota</taxon>
        <taxon>Fungi</taxon>
        <taxon>Dikarya</taxon>
        <taxon>Basidiomycota</taxon>
        <taxon>Agaricomycotina</taxon>
        <taxon>Agaricomycetes</taxon>
        <taxon>Polyporales</taxon>
        <taxon>Steccherinaceae</taxon>
        <taxon>Steccherinum</taxon>
    </lineage>
</organism>